<feature type="signal peptide" evidence="1">
    <location>
        <begin position="1"/>
        <end position="15"/>
    </location>
</feature>
<proteinExistence type="predicted"/>
<keyword evidence="1" id="KW-0732">Signal</keyword>
<gene>
    <name evidence="3" type="ORF">HNQ64_002321</name>
</gene>
<feature type="chain" id="PRO_5030545692" description="Acetyl xylan esterase domain-containing protein" evidence="1">
    <location>
        <begin position="16"/>
        <end position="695"/>
    </location>
</feature>
<dbReference type="SUPFAM" id="SSF53474">
    <property type="entry name" value="alpha/beta-Hydrolases"/>
    <property type="match status" value="1"/>
</dbReference>
<sequence length="695" mass="78359">MKSLLLLLLPLTVYAGRFPEKTPDSPGARMLDSYMQQQTEDMEKNGGLKDITTAQDWLAKAPVYRTQLAEMLGLEPMPLKSPLQATKTSEVKGDGYLIENMHYQAVPGLYVTANFYLPTQVENPLPTILYVCGHASVMKGSVSYGNKTSYHHHGIWFARHGYACLIIDTVQLGEIRGEHHGTYSKGRWWWMSRGYTPAGLEAWAGIRALDYLETRPEVDKTRFGITGRSGGGAYSWWIAALDERIKAAAPTAGVTTMRNHVVDGCIEGHCDCMFQVNTYRWDYDRLVALVAPRPLLICNTDKDDIFPIDGVFNIYQNVRRIYSLLGQEKNIGLQVAEGPHKDLQPLNNGAFHWFERHLKGADPMAVLDEGAKKSLEPEVLQVFKELPKDEKNTRIDESFVPAAAAPAPITTKIEWETQKAAWMKSLQEKVFVNWPQEAPALTLASAGITTRDGVSLTAYDFQTDSAFRLRLYIAHREGLRAEDLELVALNVLDAHGWQDFTATYGARFGKLIEGPSTAVKDDSAFESEKKMFQSFKWGMAYVCPRGIGPTEWQGSEKAQTQRLRRFYLAGQTLDSMRVWDVRRTVQILKKVPGFSKTPLWLQGHREMAANALYASLFEEGITRLDLHDLPTSHRQGPAYLNVLKFLDIPQAATLAAERTRVILYSPDPAPWDYANITIKNLGWEEKQWQIRKPAN</sequence>
<evidence type="ECO:0000313" key="4">
    <source>
        <dbReference type="Proteomes" id="UP000534294"/>
    </source>
</evidence>
<feature type="domain" description="Acetyl xylan esterase" evidence="2">
    <location>
        <begin position="100"/>
        <end position="250"/>
    </location>
</feature>
<reference evidence="3 4" key="1">
    <citation type="submission" date="2020-08" db="EMBL/GenBank/DDBJ databases">
        <title>Genomic Encyclopedia of Type Strains, Phase IV (KMG-IV): sequencing the most valuable type-strain genomes for metagenomic binning, comparative biology and taxonomic classification.</title>
        <authorList>
            <person name="Goeker M."/>
        </authorList>
    </citation>
    <scope>NUCLEOTIDE SEQUENCE [LARGE SCALE GENOMIC DNA]</scope>
    <source>
        <strain evidence="3 4">DSM 12251</strain>
    </source>
</reference>
<dbReference type="RefSeq" id="WP_184208534.1">
    <property type="nucleotide sequence ID" value="NZ_JACHIF010000004.1"/>
</dbReference>
<evidence type="ECO:0000256" key="1">
    <source>
        <dbReference type="SAM" id="SignalP"/>
    </source>
</evidence>
<organism evidence="3 4">
    <name type="scientific">Prosthecobacter dejongeii</name>
    <dbReference type="NCBI Taxonomy" id="48465"/>
    <lineage>
        <taxon>Bacteria</taxon>
        <taxon>Pseudomonadati</taxon>
        <taxon>Verrucomicrobiota</taxon>
        <taxon>Verrucomicrobiia</taxon>
        <taxon>Verrucomicrobiales</taxon>
        <taxon>Verrucomicrobiaceae</taxon>
        <taxon>Prosthecobacter</taxon>
    </lineage>
</organism>
<accession>A0A7W7YKT2</accession>
<name>A0A7W7YKT2_9BACT</name>
<protein>
    <recommendedName>
        <fullName evidence="2">Acetyl xylan esterase domain-containing protein</fullName>
    </recommendedName>
</protein>
<evidence type="ECO:0000259" key="2">
    <source>
        <dbReference type="Pfam" id="PF05448"/>
    </source>
</evidence>
<dbReference type="Proteomes" id="UP000534294">
    <property type="component" value="Unassembled WGS sequence"/>
</dbReference>
<dbReference type="EMBL" id="JACHIF010000004">
    <property type="protein sequence ID" value="MBB5038063.1"/>
    <property type="molecule type" value="Genomic_DNA"/>
</dbReference>
<keyword evidence="4" id="KW-1185">Reference proteome</keyword>
<dbReference type="InterPro" id="IPR008391">
    <property type="entry name" value="AXE1_dom"/>
</dbReference>
<dbReference type="Gene3D" id="3.40.50.1820">
    <property type="entry name" value="alpha/beta hydrolase"/>
    <property type="match status" value="2"/>
</dbReference>
<dbReference type="Pfam" id="PF05448">
    <property type="entry name" value="AXE1"/>
    <property type="match status" value="1"/>
</dbReference>
<comment type="caution">
    <text evidence="3">The sequence shown here is derived from an EMBL/GenBank/DDBJ whole genome shotgun (WGS) entry which is preliminary data.</text>
</comment>
<dbReference type="InterPro" id="IPR029058">
    <property type="entry name" value="AB_hydrolase_fold"/>
</dbReference>
<dbReference type="PANTHER" id="PTHR47381">
    <property type="entry name" value="ALPHA/BETA-HYDROLASES SUPERFAMILY PROTEIN"/>
    <property type="match status" value="1"/>
</dbReference>
<dbReference type="PANTHER" id="PTHR47381:SF3">
    <property type="entry name" value="ALPHA_BETA-HYDROLASES SUPERFAMILY PROTEIN"/>
    <property type="match status" value="1"/>
</dbReference>
<dbReference type="AlphaFoldDB" id="A0A7W7YKT2"/>
<evidence type="ECO:0000313" key="3">
    <source>
        <dbReference type="EMBL" id="MBB5038063.1"/>
    </source>
</evidence>